<evidence type="ECO:0000313" key="3">
    <source>
        <dbReference type="EMBL" id="SPN97546.1"/>
    </source>
</evidence>
<dbReference type="InterPro" id="IPR002220">
    <property type="entry name" value="DapA-like"/>
</dbReference>
<dbReference type="SMART" id="SM01130">
    <property type="entry name" value="DHDPS"/>
    <property type="match status" value="1"/>
</dbReference>
<name>A0AAE8SRW8_9PEZI</name>
<dbReference type="PANTHER" id="PTHR12128">
    <property type="entry name" value="DIHYDRODIPICOLINATE SYNTHASE"/>
    <property type="match status" value="1"/>
</dbReference>
<evidence type="ECO:0000256" key="2">
    <source>
        <dbReference type="ARBA" id="ARBA00023270"/>
    </source>
</evidence>
<dbReference type="PROSITE" id="PS00665">
    <property type="entry name" value="DHDPS_1"/>
    <property type="match status" value="1"/>
</dbReference>
<comment type="caution">
    <text evidence="3">The sequence shown here is derived from an EMBL/GenBank/DDBJ whole genome shotgun (WGS) entry which is preliminary data.</text>
</comment>
<dbReference type="GO" id="GO:0008840">
    <property type="term" value="F:4-hydroxy-tetrahydrodipicolinate synthase activity"/>
    <property type="evidence" value="ECO:0007669"/>
    <property type="project" value="TreeGrafter"/>
</dbReference>
<reference evidence="3" key="1">
    <citation type="submission" date="2018-03" db="EMBL/GenBank/DDBJ databases">
        <authorList>
            <person name="Guldener U."/>
        </authorList>
    </citation>
    <scope>NUCLEOTIDE SEQUENCE</scope>
</reference>
<accession>A0AAE8SRW8</accession>
<dbReference type="Gene3D" id="3.20.20.70">
    <property type="entry name" value="Aldolase class I"/>
    <property type="match status" value="1"/>
</dbReference>
<gene>
    <name evidence="3" type="ORF">DNG_01057</name>
</gene>
<protein>
    <submittedName>
        <fullName evidence="3">Related to dihydrodipicolinate synthase</fullName>
    </submittedName>
</protein>
<proteinExistence type="predicted"/>
<evidence type="ECO:0000313" key="4">
    <source>
        <dbReference type="Proteomes" id="UP001187682"/>
    </source>
</evidence>
<dbReference type="Proteomes" id="UP001187682">
    <property type="component" value="Unassembled WGS sequence"/>
</dbReference>
<dbReference type="CDD" id="cd00408">
    <property type="entry name" value="DHDPS-like"/>
    <property type="match status" value="1"/>
</dbReference>
<dbReference type="PRINTS" id="PR00146">
    <property type="entry name" value="DHPICSNTHASE"/>
</dbReference>
<sequence>MAQSTPSQPPPAGMYVPAPTFFASKTSLSPTSLPLDLDTQVAHSIYLARAGIRGIVLLGSTGEAIHLRTAERAEVLVAVRKGLDEAGFKDYPLIAGTASQNIDETVEQLEVAKQSGAGWGLVLAPGYFAGGVSQDAMAAWFTAVADRSPIPVMIYHYPAVSNNVKFLPSTQAKLSTHPNIVGCKLSHGDVSVHCQVSSHPDIDHSRFLTFTGLGQQLLPMMSVGGAGAIDGSAGVFPRTHVRLWELCRLPRPSDEEIAERRQLQYKVSCMEELVNSHGTVGIKEAASRLRGFGEVDGGRLPLARGLAGEGGWERWEGVISAVEEEEKRLEG</sequence>
<dbReference type="Pfam" id="PF00701">
    <property type="entry name" value="DHDPS"/>
    <property type="match status" value="1"/>
</dbReference>
<keyword evidence="2" id="KW-0704">Schiff base</keyword>
<dbReference type="EMBL" id="ONZQ02000001">
    <property type="protein sequence ID" value="SPN97546.1"/>
    <property type="molecule type" value="Genomic_DNA"/>
</dbReference>
<dbReference type="AlphaFoldDB" id="A0AAE8SRW8"/>
<evidence type="ECO:0000256" key="1">
    <source>
        <dbReference type="ARBA" id="ARBA00023239"/>
    </source>
</evidence>
<dbReference type="SUPFAM" id="SSF51569">
    <property type="entry name" value="Aldolase"/>
    <property type="match status" value="1"/>
</dbReference>
<organism evidence="3 4">
    <name type="scientific">Cephalotrichum gorgonifer</name>
    <dbReference type="NCBI Taxonomy" id="2041049"/>
    <lineage>
        <taxon>Eukaryota</taxon>
        <taxon>Fungi</taxon>
        <taxon>Dikarya</taxon>
        <taxon>Ascomycota</taxon>
        <taxon>Pezizomycotina</taxon>
        <taxon>Sordariomycetes</taxon>
        <taxon>Hypocreomycetidae</taxon>
        <taxon>Microascales</taxon>
        <taxon>Microascaceae</taxon>
        <taxon>Cephalotrichum</taxon>
    </lineage>
</organism>
<keyword evidence="4" id="KW-1185">Reference proteome</keyword>
<dbReference type="InterPro" id="IPR020624">
    <property type="entry name" value="Schiff_base-form_aldolases_CS"/>
</dbReference>
<dbReference type="PANTHER" id="PTHR12128:SF68">
    <property type="entry name" value="DIHYDRODIPICOLINATE SYNTHETASE"/>
    <property type="match status" value="1"/>
</dbReference>
<keyword evidence="1" id="KW-0456">Lyase</keyword>
<dbReference type="InterPro" id="IPR013785">
    <property type="entry name" value="Aldolase_TIM"/>
</dbReference>